<accession>A0A090CZK1</accession>
<comment type="function">
    <text evidence="13">Required for the formation of a threonylcarbamoyl group on adenosine at position 37 (t(6)A37) in tRNAs that read codons beginning with adenine.</text>
</comment>
<feature type="binding site" evidence="14">
    <location>
        <position position="47"/>
    </location>
    <ligand>
        <name>ATP</name>
        <dbReference type="ChEBI" id="CHEBI:30616"/>
    </ligand>
</feature>
<comment type="subcellular location">
    <subcellularLocation>
        <location evidence="1 13">Cytoplasm</location>
    </subcellularLocation>
</comment>
<protein>
    <recommendedName>
        <fullName evidence="4 13">Threonylcarbamoyl-AMP synthase</fullName>
        <shortName evidence="13">TC-AMP synthase</shortName>
        <ecNumber evidence="3 13">2.7.7.87</ecNumber>
    </recommendedName>
    <alternativeName>
        <fullName evidence="11 13">L-threonylcarbamoyladenylate synthase</fullName>
    </alternativeName>
</protein>
<comment type="similarity">
    <text evidence="2 13">Belongs to the SUA5 family.</text>
</comment>
<dbReference type="GO" id="GO:0006450">
    <property type="term" value="P:regulation of translational fidelity"/>
    <property type="evidence" value="ECO:0007669"/>
    <property type="project" value="TreeGrafter"/>
</dbReference>
<dbReference type="InterPro" id="IPR050156">
    <property type="entry name" value="TC-AMP_synthase_SUA5"/>
</dbReference>
<evidence type="ECO:0000256" key="8">
    <source>
        <dbReference type="ARBA" id="ARBA00022695"/>
    </source>
</evidence>
<evidence type="ECO:0000256" key="7">
    <source>
        <dbReference type="ARBA" id="ARBA00022694"/>
    </source>
</evidence>
<dbReference type="Pfam" id="PF01300">
    <property type="entry name" value="Sua5_yciO_yrdC"/>
    <property type="match status" value="1"/>
</dbReference>
<evidence type="ECO:0000256" key="4">
    <source>
        <dbReference type="ARBA" id="ARBA00015492"/>
    </source>
</evidence>
<evidence type="ECO:0000256" key="6">
    <source>
        <dbReference type="ARBA" id="ARBA00022679"/>
    </source>
</evidence>
<dbReference type="InterPro" id="IPR017945">
    <property type="entry name" value="DHBP_synth_RibB-like_a/b_dom"/>
</dbReference>
<keyword evidence="6 13" id="KW-0808">Transferase</keyword>
<gene>
    <name evidence="16" type="ORF">CSEC_1746</name>
</gene>
<keyword evidence="5 13" id="KW-0963">Cytoplasm</keyword>
<feature type="binding site" evidence="14">
    <location>
        <position position="111"/>
    </location>
    <ligand>
        <name>L-threonine</name>
        <dbReference type="ChEBI" id="CHEBI:57926"/>
    </ligand>
</feature>
<dbReference type="Gene3D" id="3.40.50.11030">
    <property type="entry name" value="Threonylcarbamoyl-AMP synthase, C-terminal domain"/>
    <property type="match status" value="1"/>
</dbReference>
<dbReference type="NCBIfam" id="TIGR00057">
    <property type="entry name" value="L-threonylcarbamoyladenylate synthase"/>
    <property type="match status" value="1"/>
</dbReference>
<feature type="binding site" evidence="14">
    <location>
        <position position="24"/>
    </location>
    <ligand>
        <name>L-threonine</name>
        <dbReference type="ChEBI" id="CHEBI:57926"/>
    </ligand>
</feature>
<evidence type="ECO:0000313" key="16">
    <source>
        <dbReference type="EMBL" id="CDR34557.1"/>
    </source>
</evidence>
<feature type="binding site" evidence="14">
    <location>
        <position position="140"/>
    </location>
    <ligand>
        <name>ATP</name>
        <dbReference type="ChEBI" id="CHEBI:30616"/>
    </ligand>
</feature>
<keyword evidence="7 13" id="KW-0819">tRNA processing</keyword>
<dbReference type="InterPro" id="IPR038385">
    <property type="entry name" value="Sua5/YwlC_C"/>
</dbReference>
<sequence>MRIPVSLAIELLNNEKVVGLPTETVYGLAAKASSDEAIKKIFEFKKRPLDNPLILHVSSIDEVKRYLIKDENTFYDLAKAFWPGPLTLVMPVIDKLISPLVRANLPTAAFRMPCHPIPVEIIRSLGPIVMPSANLSGKPSATSYEDVEEDFGEDFPVVDGGRTLKGIESTILVLKEGVWELGRRGSLSLESIEKVLGYSPKPASDKKLVCPGQKYRHYAPKASLILSEKRPDSKIEAVLGFKDKTYPDDLNPLYLSDLNSPAEASKNLYHLLRLLDRRGYQSVWVDMDMPKGGLWDTLRERIQKASS</sequence>
<feature type="binding site" evidence="14">
    <location>
        <position position="132"/>
    </location>
    <ligand>
        <name>ATP</name>
        <dbReference type="ChEBI" id="CHEBI:30616"/>
    </ligand>
</feature>
<evidence type="ECO:0000256" key="13">
    <source>
        <dbReference type="PIRNR" id="PIRNR004930"/>
    </source>
</evidence>
<dbReference type="InterPro" id="IPR006070">
    <property type="entry name" value="Sua5-like_dom"/>
</dbReference>
<dbReference type="InterPro" id="IPR010923">
    <property type="entry name" value="T(6)A37_SUA5"/>
</dbReference>
<dbReference type="Proteomes" id="UP000031552">
    <property type="component" value="Unassembled WGS sequence"/>
</dbReference>
<dbReference type="EMBL" id="CCEJ010000008">
    <property type="protein sequence ID" value="CDR34557.1"/>
    <property type="molecule type" value="Genomic_DNA"/>
</dbReference>
<dbReference type="PIRSF" id="PIRSF004930">
    <property type="entry name" value="Tln_factor_SUA5"/>
    <property type="match status" value="1"/>
</dbReference>
<dbReference type="PROSITE" id="PS51163">
    <property type="entry name" value="YRDC"/>
    <property type="match status" value="1"/>
</dbReference>
<feature type="binding site" evidence="14">
    <location>
        <position position="51"/>
    </location>
    <ligand>
        <name>ATP</name>
        <dbReference type="ChEBI" id="CHEBI:30616"/>
    </ligand>
</feature>
<evidence type="ECO:0000256" key="3">
    <source>
        <dbReference type="ARBA" id="ARBA00012584"/>
    </source>
</evidence>
<dbReference type="GO" id="GO:0008033">
    <property type="term" value="P:tRNA processing"/>
    <property type="evidence" value="ECO:0007669"/>
    <property type="project" value="UniProtKB-KW"/>
</dbReference>
<dbReference type="PANTHER" id="PTHR17490">
    <property type="entry name" value="SUA5"/>
    <property type="match status" value="1"/>
</dbReference>
<evidence type="ECO:0000256" key="1">
    <source>
        <dbReference type="ARBA" id="ARBA00004496"/>
    </source>
</evidence>
<feature type="binding site" evidence="14">
    <location>
        <position position="169"/>
    </location>
    <ligand>
        <name>L-threonine</name>
        <dbReference type="ChEBI" id="CHEBI:57926"/>
    </ligand>
</feature>
<dbReference type="InterPro" id="IPR005145">
    <property type="entry name" value="Sua5_C"/>
</dbReference>
<dbReference type="RefSeq" id="WP_041018075.1">
    <property type="nucleotide sequence ID" value="NZ_CCEJ010000008.1"/>
</dbReference>
<dbReference type="SUPFAM" id="SSF55821">
    <property type="entry name" value="YrdC/RibB"/>
    <property type="match status" value="1"/>
</dbReference>
<comment type="catalytic activity">
    <reaction evidence="12 13">
        <text>L-threonine + hydrogencarbonate + ATP = L-threonylcarbamoyladenylate + diphosphate + H2O</text>
        <dbReference type="Rhea" id="RHEA:36407"/>
        <dbReference type="ChEBI" id="CHEBI:15377"/>
        <dbReference type="ChEBI" id="CHEBI:17544"/>
        <dbReference type="ChEBI" id="CHEBI:30616"/>
        <dbReference type="ChEBI" id="CHEBI:33019"/>
        <dbReference type="ChEBI" id="CHEBI:57926"/>
        <dbReference type="ChEBI" id="CHEBI:73682"/>
        <dbReference type="EC" id="2.7.7.87"/>
    </reaction>
</comment>
<dbReference type="GO" id="GO:0000049">
    <property type="term" value="F:tRNA binding"/>
    <property type="evidence" value="ECO:0007669"/>
    <property type="project" value="TreeGrafter"/>
</dbReference>
<keyword evidence="17" id="KW-1185">Reference proteome</keyword>
<feature type="binding site" evidence="14">
    <location>
        <position position="218"/>
    </location>
    <ligand>
        <name>ATP</name>
        <dbReference type="ChEBI" id="CHEBI:30616"/>
    </ligand>
</feature>
<evidence type="ECO:0000259" key="15">
    <source>
        <dbReference type="PROSITE" id="PS51163"/>
    </source>
</evidence>
<dbReference type="OrthoDB" id="9814580at2"/>
<reference evidence="16" key="2">
    <citation type="submission" date="2014-09" db="EMBL/GenBank/DDBJ databases">
        <title>Criblamydia sequanensis harbors a mega-plasmid encoding arsenite resistance.</title>
        <authorList>
            <person name="Bertelli C."/>
            <person name="Goesmann A."/>
            <person name="Greub G."/>
        </authorList>
    </citation>
    <scope>NUCLEOTIDE SEQUENCE [LARGE SCALE GENOMIC DNA]</scope>
    <source>
        <strain evidence="16">CRIB-18</strain>
    </source>
</reference>
<proteinExistence type="inferred from homology"/>
<evidence type="ECO:0000256" key="10">
    <source>
        <dbReference type="ARBA" id="ARBA00022840"/>
    </source>
</evidence>
<dbReference type="Gene3D" id="3.90.870.10">
    <property type="entry name" value="DHBP synthase"/>
    <property type="match status" value="1"/>
</dbReference>
<comment type="caution">
    <text evidence="16">The sequence shown here is derived from an EMBL/GenBank/DDBJ whole genome shotgun (WGS) entry which is preliminary data.</text>
</comment>
<keyword evidence="8 13" id="KW-0548">Nucleotidyltransferase</keyword>
<evidence type="ECO:0000256" key="11">
    <source>
        <dbReference type="ARBA" id="ARBA00029774"/>
    </source>
</evidence>
<feature type="binding site" evidence="14">
    <location>
        <position position="107"/>
    </location>
    <ligand>
        <name>ATP</name>
        <dbReference type="ChEBI" id="CHEBI:30616"/>
    </ligand>
</feature>
<evidence type="ECO:0000256" key="2">
    <source>
        <dbReference type="ARBA" id="ARBA00007663"/>
    </source>
</evidence>
<dbReference type="STRING" id="1437425.CSEC_1746"/>
<keyword evidence="10 13" id="KW-0067">ATP-binding</keyword>
<feature type="binding site" evidence="14">
    <location>
        <position position="56"/>
    </location>
    <ligand>
        <name>L-threonine</name>
        <dbReference type="ChEBI" id="CHEBI:57926"/>
    </ligand>
</feature>
<name>A0A090CZK1_9BACT</name>
<reference evidence="16" key="1">
    <citation type="submission" date="2013-12" db="EMBL/GenBank/DDBJ databases">
        <authorList>
            <person name="Linke B."/>
        </authorList>
    </citation>
    <scope>NUCLEOTIDE SEQUENCE [LARGE SCALE GENOMIC DNA]</scope>
    <source>
        <strain evidence="16">CRIB-18</strain>
    </source>
</reference>
<feature type="binding site" evidence="14">
    <location>
        <position position="183"/>
    </location>
    <ligand>
        <name>ATP</name>
        <dbReference type="ChEBI" id="CHEBI:30616"/>
    </ligand>
</feature>
<keyword evidence="9 13" id="KW-0547">Nucleotide-binding</keyword>
<dbReference type="GO" id="GO:0005737">
    <property type="term" value="C:cytoplasm"/>
    <property type="evidence" value="ECO:0007669"/>
    <property type="project" value="UniProtKB-SubCell"/>
</dbReference>
<feature type="domain" description="YrdC-like" evidence="15">
    <location>
        <begin position="2"/>
        <end position="187"/>
    </location>
</feature>
<dbReference type="PANTHER" id="PTHR17490:SF16">
    <property type="entry name" value="THREONYLCARBAMOYL-AMP SYNTHASE"/>
    <property type="match status" value="1"/>
</dbReference>
<dbReference type="Pfam" id="PF03481">
    <property type="entry name" value="Sua5_C"/>
    <property type="match status" value="1"/>
</dbReference>
<dbReference type="GO" id="GO:0005524">
    <property type="term" value="F:ATP binding"/>
    <property type="evidence" value="ECO:0007669"/>
    <property type="project" value="UniProtKB-UniRule"/>
</dbReference>
<dbReference type="AlphaFoldDB" id="A0A090CZK1"/>
<evidence type="ECO:0000256" key="5">
    <source>
        <dbReference type="ARBA" id="ARBA00022490"/>
    </source>
</evidence>
<dbReference type="eggNOG" id="COG0009">
    <property type="taxonomic scope" value="Bacteria"/>
</dbReference>
<evidence type="ECO:0000256" key="9">
    <source>
        <dbReference type="ARBA" id="ARBA00022741"/>
    </source>
</evidence>
<evidence type="ECO:0000256" key="14">
    <source>
        <dbReference type="PIRSR" id="PIRSR004930-1"/>
    </source>
</evidence>
<dbReference type="GO" id="GO:0061710">
    <property type="term" value="F:L-threonylcarbamoyladenylate synthase"/>
    <property type="evidence" value="ECO:0007669"/>
    <property type="project" value="UniProtKB-EC"/>
</dbReference>
<evidence type="ECO:0000256" key="12">
    <source>
        <dbReference type="ARBA" id="ARBA00048366"/>
    </source>
</evidence>
<evidence type="ECO:0000313" key="17">
    <source>
        <dbReference type="Proteomes" id="UP000031552"/>
    </source>
</evidence>
<organism evidence="16 17">
    <name type="scientific">Candidatus Criblamydia sequanensis CRIB-18</name>
    <dbReference type="NCBI Taxonomy" id="1437425"/>
    <lineage>
        <taxon>Bacteria</taxon>
        <taxon>Pseudomonadati</taxon>
        <taxon>Chlamydiota</taxon>
        <taxon>Chlamydiia</taxon>
        <taxon>Parachlamydiales</taxon>
        <taxon>Candidatus Criblamydiaceae</taxon>
        <taxon>Candidatus Criblamydia</taxon>
    </lineage>
</organism>
<dbReference type="EC" id="2.7.7.87" evidence="3 13"/>
<dbReference type="GO" id="GO:0003725">
    <property type="term" value="F:double-stranded RNA binding"/>
    <property type="evidence" value="ECO:0007669"/>
    <property type="project" value="UniProtKB-UniRule"/>
</dbReference>